<dbReference type="InterPro" id="IPR029044">
    <property type="entry name" value="Nucleotide-diphossugar_trans"/>
</dbReference>
<gene>
    <name evidence="2" type="ORF">GJV85_09695</name>
</gene>
<name>A0A975GD49_9BACT</name>
<accession>A0A975GD49</accession>
<feature type="domain" description="Glycosyltransferase 2-like" evidence="1">
    <location>
        <begin position="8"/>
        <end position="114"/>
    </location>
</feature>
<keyword evidence="3" id="KW-1185">Reference proteome</keyword>
<dbReference type="RefSeq" id="WP_207561183.1">
    <property type="nucleotide sequence ID" value="NZ_CP046072.1"/>
</dbReference>
<dbReference type="Gene3D" id="3.90.550.10">
    <property type="entry name" value="Spore Coat Polysaccharide Biosynthesis Protein SpsA, Chain A"/>
    <property type="match status" value="1"/>
</dbReference>
<protein>
    <submittedName>
        <fullName evidence="2">Glycosyltransferase</fullName>
    </submittedName>
</protein>
<evidence type="ECO:0000313" key="2">
    <source>
        <dbReference type="EMBL" id="QSZ42366.1"/>
    </source>
</evidence>
<dbReference type="InterPro" id="IPR001173">
    <property type="entry name" value="Glyco_trans_2-like"/>
</dbReference>
<dbReference type="AlphaFoldDB" id="A0A975GD49"/>
<proteinExistence type="predicted"/>
<reference evidence="2" key="2">
    <citation type="submission" date="2021-04" db="EMBL/GenBank/DDBJ databases">
        <title>Isolation and characterization of a novel species of the genus Sulfurimonas.</title>
        <authorList>
            <person name="Fukui M."/>
        </authorList>
    </citation>
    <scope>NUCLEOTIDE SEQUENCE</scope>
    <source>
        <strain evidence="2">H1576</strain>
    </source>
</reference>
<dbReference type="Pfam" id="PF00535">
    <property type="entry name" value="Glycos_transf_2"/>
    <property type="match status" value="1"/>
</dbReference>
<dbReference type="EMBL" id="CP046072">
    <property type="protein sequence ID" value="QSZ42366.1"/>
    <property type="molecule type" value="Genomic_DNA"/>
</dbReference>
<dbReference type="SUPFAM" id="SSF53448">
    <property type="entry name" value="Nucleotide-diphospho-sugar transferases"/>
    <property type="match status" value="1"/>
</dbReference>
<sequence>MIPEILFVIPTYNRIDTIMKTLPVNMDICERYNVDIVVIDNCSTDNTGEEIKSIYPRLNIIINSINIGLKGSFKKIITEYCDLDKIVIILSDEDIIFESGLVQLLEKIKSDDVLYSKEIESVLYFNYINKAGKDFNFRRNKKKIITWNDIEIFSFGLISAVGFKVSSLTASNIDWETHLDARNVYPHFTLFKHKNVFTNVVGLPIAALYKEEKVSFLHSEWASKSHHFSKEAVSDYLSYHEENFDTQDARKFRRVYKNIAFIFTSQDEWKSLKMLYNFISLFILSPKFGFYYVLRKFGY</sequence>
<organism evidence="2 3">
    <name type="scientific">Sulfurimonas aquatica</name>
    <dbReference type="NCBI Taxonomy" id="2672570"/>
    <lineage>
        <taxon>Bacteria</taxon>
        <taxon>Pseudomonadati</taxon>
        <taxon>Campylobacterota</taxon>
        <taxon>Epsilonproteobacteria</taxon>
        <taxon>Campylobacterales</taxon>
        <taxon>Sulfurimonadaceae</taxon>
        <taxon>Sulfurimonas</taxon>
    </lineage>
</organism>
<evidence type="ECO:0000259" key="1">
    <source>
        <dbReference type="Pfam" id="PF00535"/>
    </source>
</evidence>
<reference evidence="2" key="1">
    <citation type="submission" date="2019-11" db="EMBL/GenBank/DDBJ databases">
        <authorList>
            <person name="Kojima H."/>
        </authorList>
    </citation>
    <scope>NUCLEOTIDE SEQUENCE</scope>
    <source>
        <strain evidence="2">H1576</strain>
    </source>
</reference>
<dbReference type="KEGG" id="saqt:GJV85_09695"/>
<evidence type="ECO:0000313" key="3">
    <source>
        <dbReference type="Proteomes" id="UP000671852"/>
    </source>
</evidence>
<dbReference type="Proteomes" id="UP000671852">
    <property type="component" value="Chromosome"/>
</dbReference>